<dbReference type="EMBL" id="AP024525">
    <property type="protein sequence ID" value="BCT77964.1"/>
    <property type="molecule type" value="Genomic_DNA"/>
</dbReference>
<keyword evidence="3" id="KW-1185">Reference proteome</keyword>
<evidence type="ECO:0000313" key="3">
    <source>
        <dbReference type="Proteomes" id="UP001319861"/>
    </source>
</evidence>
<reference evidence="2 3" key="1">
    <citation type="journal article" date="2021" name="J. Biosci. Bioeng.">
        <title>Identification and characterization of a chc gene cluster responsible for the aromatization pathway of cyclohexanecarboxylate degradation in Sinomonas cyclohexanicum ATCC 51369.</title>
        <authorList>
            <person name="Yamamoto T."/>
            <person name="Hasegawa Y."/>
            <person name="Lau P.C.K."/>
            <person name="Iwaki H."/>
        </authorList>
    </citation>
    <scope>NUCLEOTIDE SEQUENCE [LARGE SCALE GENOMIC DNA]</scope>
    <source>
        <strain evidence="2 3">ATCC 51369</strain>
    </source>
</reference>
<dbReference type="Proteomes" id="UP001319861">
    <property type="component" value="Chromosome"/>
</dbReference>
<feature type="compositionally biased region" description="Low complexity" evidence="1">
    <location>
        <begin position="450"/>
        <end position="463"/>
    </location>
</feature>
<feature type="region of interest" description="Disordered" evidence="1">
    <location>
        <begin position="444"/>
        <end position="463"/>
    </location>
</feature>
<gene>
    <name evidence="2" type="ORF">SCMU_38060</name>
</gene>
<name>A0ABN6FNK0_SINCY</name>
<proteinExistence type="predicted"/>
<evidence type="ECO:0000313" key="2">
    <source>
        <dbReference type="EMBL" id="BCT77964.1"/>
    </source>
</evidence>
<evidence type="ECO:0000256" key="1">
    <source>
        <dbReference type="SAM" id="MobiDB-lite"/>
    </source>
</evidence>
<sequence>MSPAPVPERSGRDPSEFVVTGGEAFRVDTEALSAVARSLAAVSTLVEGLADRLEAVRGSVWRGACAGSATAASFDDEAARLIGDAARIALDALAGARGITAAAAGYAATEARTAADAGGHQLAMRSLVWGSVPPLVAWAVHPSSPVRLAAGGLRLLAGGGSALPPLVPWVPAGRPDDAISVVRREVPPGREDASTFAYAGRSLQQAQGAAPLEDGADVPPSSILLERIPRPNGTTAVMVTVPGTQSWSPDDWGGGVFDAEGNLDAMAGRDSHARQLIERALAEQRLGAGDSVVFNVYSQGSLHVFGLLEDEGFRSRYPVAAVTVLGGVPTAFRVPDDVAVLSIANRDDVVPGLSGIPPAPRPNVVDVRTPSRPGIEEAGLLEAVVSAHDLDRYAADARALDGSADPSVQGYAAVLGAAVGAGVVGAGLAGAVPGAVPRRERFVYTGTDTTTPVSSSGSRGPSR</sequence>
<dbReference type="RefSeq" id="WP_229230620.1">
    <property type="nucleotide sequence ID" value="NZ_AP024525.1"/>
</dbReference>
<organism evidence="2 3">
    <name type="scientific">Sinomonas cyclohexanicum</name>
    <name type="common">Corynebacterium cyclohexanicum</name>
    <dbReference type="NCBI Taxonomy" id="322009"/>
    <lineage>
        <taxon>Bacteria</taxon>
        <taxon>Bacillati</taxon>
        <taxon>Actinomycetota</taxon>
        <taxon>Actinomycetes</taxon>
        <taxon>Micrococcales</taxon>
        <taxon>Micrococcaceae</taxon>
        <taxon>Sinomonas</taxon>
    </lineage>
</organism>
<accession>A0ABN6FNK0</accession>
<protein>
    <submittedName>
        <fullName evidence="2">Uncharacterized protein</fullName>
    </submittedName>
</protein>